<reference evidence="4 5" key="1">
    <citation type="journal article" date="2013" name="Curr. Biol.">
        <title>The Genome of the Foraminiferan Reticulomyxa filosa.</title>
        <authorList>
            <person name="Glockner G."/>
            <person name="Hulsmann N."/>
            <person name="Schleicher M."/>
            <person name="Noegel A.A."/>
            <person name="Eichinger L."/>
            <person name="Gallinger C."/>
            <person name="Pawlowski J."/>
            <person name="Sierra R."/>
            <person name="Euteneuer U."/>
            <person name="Pillet L."/>
            <person name="Moustafa A."/>
            <person name="Platzer M."/>
            <person name="Groth M."/>
            <person name="Szafranski K."/>
            <person name="Schliwa M."/>
        </authorList>
    </citation>
    <scope>NUCLEOTIDE SEQUENCE [LARGE SCALE GENOMIC DNA]</scope>
</reference>
<dbReference type="OrthoDB" id="197676at2759"/>
<feature type="compositionally biased region" description="Polar residues" evidence="3">
    <location>
        <begin position="203"/>
        <end position="214"/>
    </location>
</feature>
<dbReference type="EMBL" id="ASPP01020635">
    <property type="protein sequence ID" value="ETO13398.1"/>
    <property type="molecule type" value="Genomic_DNA"/>
</dbReference>
<feature type="compositionally biased region" description="Polar residues" evidence="3">
    <location>
        <begin position="1"/>
        <end position="12"/>
    </location>
</feature>
<feature type="region of interest" description="Disordered" evidence="3">
    <location>
        <begin position="203"/>
        <end position="223"/>
    </location>
</feature>
<keyword evidence="5" id="KW-1185">Reference proteome</keyword>
<name>X6MHD8_RETFI</name>
<dbReference type="InterPro" id="IPR004018">
    <property type="entry name" value="RPEL_repeat"/>
</dbReference>
<feature type="repeat" description="RPEL" evidence="2">
    <location>
        <begin position="66"/>
        <end position="91"/>
    </location>
</feature>
<dbReference type="AlphaFoldDB" id="X6MHD8"/>
<protein>
    <submittedName>
        <fullName evidence="4">Phosphatase and actin regulator 1</fullName>
    </submittedName>
</protein>
<keyword evidence="1" id="KW-0677">Repeat</keyword>
<feature type="region of interest" description="Disordered" evidence="3">
    <location>
        <begin position="1"/>
        <end position="58"/>
    </location>
</feature>
<evidence type="ECO:0000256" key="3">
    <source>
        <dbReference type="SAM" id="MobiDB-lite"/>
    </source>
</evidence>
<organism evidence="4 5">
    <name type="scientific">Reticulomyxa filosa</name>
    <dbReference type="NCBI Taxonomy" id="46433"/>
    <lineage>
        <taxon>Eukaryota</taxon>
        <taxon>Sar</taxon>
        <taxon>Rhizaria</taxon>
        <taxon>Retaria</taxon>
        <taxon>Foraminifera</taxon>
        <taxon>Monothalamids</taxon>
        <taxon>Reticulomyxidae</taxon>
        <taxon>Reticulomyxa</taxon>
    </lineage>
</organism>
<feature type="compositionally biased region" description="Basic and acidic residues" evidence="3">
    <location>
        <begin position="13"/>
        <end position="32"/>
    </location>
</feature>
<evidence type="ECO:0000313" key="5">
    <source>
        <dbReference type="Proteomes" id="UP000023152"/>
    </source>
</evidence>
<dbReference type="SMART" id="SM00707">
    <property type="entry name" value="RPEL"/>
    <property type="match status" value="3"/>
</dbReference>
<accession>X6MHD8</accession>
<dbReference type="Proteomes" id="UP000023152">
    <property type="component" value="Unassembled WGS sequence"/>
</dbReference>
<evidence type="ECO:0000256" key="2">
    <source>
        <dbReference type="PROSITE-ProRule" id="PRU00401"/>
    </source>
</evidence>
<gene>
    <name evidence="4" type="ORF">RFI_23976</name>
</gene>
<evidence type="ECO:0000313" key="4">
    <source>
        <dbReference type="EMBL" id="ETO13398.1"/>
    </source>
</evidence>
<sequence length="223" mass="25933">MYQSSGATNASNKKTERRGNEAKGTAELKDQENGGNAGKYRYRYKPANPNESGVDTRRWERRESIEALTELLSQRPEHEELKEKNILYSGQSYYKKFEHKRQIQSKLSQRLSKKFRPEKEELIGRGILLTEDADENVQLTLADNKRRNSTNLQTKFVTRPSPETLLQKNILRSEDYTGVVEANDRHDIDISTDHYNDDLTITRTPRYQTGSRPEQNVDKRVIK</sequence>
<dbReference type="PROSITE" id="PS51073">
    <property type="entry name" value="RPEL"/>
    <property type="match status" value="1"/>
</dbReference>
<proteinExistence type="predicted"/>
<evidence type="ECO:0000256" key="1">
    <source>
        <dbReference type="ARBA" id="ARBA00022737"/>
    </source>
</evidence>
<comment type="caution">
    <text evidence="4">The sequence shown here is derived from an EMBL/GenBank/DDBJ whole genome shotgun (WGS) entry which is preliminary data.</text>
</comment>
<dbReference type="Gene3D" id="6.10.140.2130">
    <property type="match status" value="2"/>
</dbReference>